<evidence type="ECO:0000256" key="1">
    <source>
        <dbReference type="ARBA" id="ARBA00004141"/>
    </source>
</evidence>
<dbReference type="GO" id="GO:0005886">
    <property type="term" value="C:plasma membrane"/>
    <property type="evidence" value="ECO:0007669"/>
    <property type="project" value="TreeGrafter"/>
</dbReference>
<evidence type="ECO:0000256" key="4">
    <source>
        <dbReference type="ARBA" id="ARBA00022989"/>
    </source>
</evidence>
<dbReference type="Pfam" id="PF02133">
    <property type="entry name" value="Transp_cyt_pur"/>
    <property type="match status" value="1"/>
</dbReference>
<feature type="transmembrane region" description="Helical" evidence="6">
    <location>
        <begin position="53"/>
        <end position="75"/>
    </location>
</feature>
<feature type="transmembrane region" description="Helical" evidence="6">
    <location>
        <begin position="21"/>
        <end position="41"/>
    </location>
</feature>
<evidence type="ECO:0000313" key="7">
    <source>
        <dbReference type="EMBL" id="RWR06936.1"/>
    </source>
</evidence>
<comment type="similarity">
    <text evidence="2">Belongs to the purine-cytosine permease (2.A.39) family.</text>
</comment>
<feature type="transmembrane region" description="Helical" evidence="6">
    <location>
        <begin position="169"/>
        <end position="187"/>
    </location>
</feature>
<dbReference type="InterPro" id="IPR030191">
    <property type="entry name" value="CodB"/>
</dbReference>
<dbReference type="RefSeq" id="WP_120074504.1">
    <property type="nucleotide sequence ID" value="NZ_CP126113.1"/>
</dbReference>
<dbReference type="PANTHER" id="PTHR30569">
    <property type="entry name" value="CYTOSINE TRANSPORTER CODB"/>
    <property type="match status" value="1"/>
</dbReference>
<keyword evidence="3 6" id="KW-0812">Transmembrane</keyword>
<gene>
    <name evidence="7" type="ORF">D4N35_013430</name>
</gene>
<proteinExistence type="inferred from homology"/>
<feature type="transmembrane region" description="Helical" evidence="6">
    <location>
        <begin position="427"/>
        <end position="447"/>
    </location>
</feature>
<reference evidence="7" key="1">
    <citation type="submission" date="2018-12" db="EMBL/GenBank/DDBJ databases">
        <authorList>
            <person name="Sun L."/>
            <person name="Chen Z."/>
        </authorList>
    </citation>
    <scope>NUCLEOTIDE SEQUENCE [LARGE SCALE GENOMIC DNA]</scope>
    <source>
        <strain evidence="7">DSM 16012</strain>
    </source>
</reference>
<feature type="transmembrane region" description="Helical" evidence="6">
    <location>
        <begin position="246"/>
        <end position="267"/>
    </location>
</feature>
<dbReference type="GeneID" id="56392903"/>
<dbReference type="OrthoDB" id="9780088at2"/>
<feature type="transmembrane region" description="Helical" evidence="6">
    <location>
        <begin position="391"/>
        <end position="415"/>
    </location>
</feature>
<feature type="transmembrane region" description="Helical" evidence="6">
    <location>
        <begin position="279"/>
        <end position="305"/>
    </location>
</feature>
<comment type="subcellular location">
    <subcellularLocation>
        <location evidence="1">Membrane</location>
        <topology evidence="1">Multi-pass membrane protein</topology>
    </subcellularLocation>
</comment>
<dbReference type="Proteomes" id="UP000273811">
    <property type="component" value="Unassembled WGS sequence"/>
</dbReference>
<dbReference type="EMBL" id="QYTU02000033">
    <property type="protein sequence ID" value="RWR06936.1"/>
    <property type="molecule type" value="Genomic_DNA"/>
</dbReference>
<evidence type="ECO:0000256" key="6">
    <source>
        <dbReference type="SAM" id="Phobius"/>
    </source>
</evidence>
<dbReference type="InterPro" id="IPR001248">
    <property type="entry name" value="Pur-cyt_permease"/>
</dbReference>
<evidence type="ECO:0000256" key="5">
    <source>
        <dbReference type="ARBA" id="ARBA00023136"/>
    </source>
</evidence>
<dbReference type="Gene3D" id="1.10.4160.10">
    <property type="entry name" value="Hydantoin permease"/>
    <property type="match status" value="1"/>
</dbReference>
<accession>A0A443INF1</accession>
<dbReference type="AlphaFoldDB" id="A0A443INF1"/>
<evidence type="ECO:0000256" key="3">
    <source>
        <dbReference type="ARBA" id="ARBA00022692"/>
    </source>
</evidence>
<feature type="transmembrane region" description="Helical" evidence="6">
    <location>
        <begin position="350"/>
        <end position="371"/>
    </location>
</feature>
<keyword evidence="8" id="KW-1185">Reference proteome</keyword>
<evidence type="ECO:0000256" key="2">
    <source>
        <dbReference type="ARBA" id="ARBA00008974"/>
    </source>
</evidence>
<feature type="transmembrane region" description="Helical" evidence="6">
    <location>
        <begin position="138"/>
        <end position="157"/>
    </location>
</feature>
<keyword evidence="5 6" id="KW-0472">Membrane</keyword>
<organism evidence="7 8">
    <name type="scientific">Siminovitchia fortis</name>
    <dbReference type="NCBI Taxonomy" id="254758"/>
    <lineage>
        <taxon>Bacteria</taxon>
        <taxon>Bacillati</taxon>
        <taxon>Bacillota</taxon>
        <taxon>Bacilli</taxon>
        <taxon>Bacillales</taxon>
        <taxon>Bacillaceae</taxon>
        <taxon>Siminovitchia</taxon>
    </lineage>
</organism>
<keyword evidence="4 6" id="KW-1133">Transmembrane helix</keyword>
<dbReference type="PANTHER" id="PTHR30569:SF0">
    <property type="entry name" value="CYTOSINE PERMEASE"/>
    <property type="match status" value="1"/>
</dbReference>
<name>A0A443INF1_9BACI</name>
<feature type="transmembrane region" description="Helical" evidence="6">
    <location>
        <begin position="96"/>
        <end position="118"/>
    </location>
</feature>
<feature type="transmembrane region" description="Helical" evidence="6">
    <location>
        <begin position="207"/>
        <end position="225"/>
    </location>
</feature>
<protein>
    <submittedName>
        <fullName evidence="7">Uncharacterized protein</fullName>
    </submittedName>
</protein>
<comment type="caution">
    <text evidence="7">The sequence shown here is derived from an EMBL/GenBank/DDBJ whole genome shotgun (WGS) entry which is preliminary data.</text>
</comment>
<sequence>MSKDDGTFGLLPVLPEERVWNGFDFSMVNIGLAIATWGFLIGGTLSEFVDLKMGIAASIAGNTLAVMLMALVTTLPSTKYGIDQYVSFRSVFGIQGVKLTLAVMVLVEFGWCAVLAIMFGRASSNILGEVTNISSRSVVPVIIFGFIAIAISWLIVAKGPVSIKWLNRIVAPGLVLILVIMLGILLSKYSVSEVFSFKPSSPNPNLWWNYMIAFELNLGAGLSWWPIMGGLSRLCKTQRAGFWPNLIGLNFFAVFGQIVGLMAGLALGVSDPTEWMVPLGGAVLGIIVLVFIAFANITSITSLVFSTSMALKQIKRIERMDWSKLTFYFLLLTIPLIFFPDEVYSHFNTFLAICGTFFGPLSGIYFVDYFILRKRRLDIRSLYFTHSGKPYYYWGGFNWSAIAAFVIATAAYFIILNPITFDNSTVFLYLSASIPATIFGGVLHYIFSMMIVIPKKLGGYVKS</sequence>
<dbReference type="GO" id="GO:0015209">
    <property type="term" value="F:cytosine transmembrane transporter activity"/>
    <property type="evidence" value="ECO:0007669"/>
    <property type="project" value="InterPro"/>
</dbReference>
<feature type="transmembrane region" description="Helical" evidence="6">
    <location>
        <begin position="325"/>
        <end position="344"/>
    </location>
</feature>
<evidence type="ECO:0000313" key="8">
    <source>
        <dbReference type="Proteomes" id="UP000273811"/>
    </source>
</evidence>